<evidence type="ECO:0000256" key="1">
    <source>
        <dbReference type="SAM" id="Phobius"/>
    </source>
</evidence>
<reference evidence="2" key="1">
    <citation type="submission" date="2019-11" db="EMBL/GenBank/DDBJ databases">
        <authorList>
            <person name="Feng L."/>
        </authorList>
    </citation>
    <scope>NUCLEOTIDE SEQUENCE</scope>
    <source>
        <strain evidence="2">AodontolyticusLFYP35</strain>
    </source>
</reference>
<evidence type="ECO:0000313" key="2">
    <source>
        <dbReference type="EMBL" id="VYS78082.1"/>
    </source>
</evidence>
<gene>
    <name evidence="2" type="ORF">AOLFYP35_00275</name>
</gene>
<dbReference type="AlphaFoldDB" id="A0A6N2RB18"/>
<feature type="transmembrane region" description="Helical" evidence="1">
    <location>
        <begin position="333"/>
        <end position="353"/>
    </location>
</feature>
<organism evidence="2">
    <name type="scientific">Schaalia odontolytica</name>
    <dbReference type="NCBI Taxonomy" id="1660"/>
    <lineage>
        <taxon>Bacteria</taxon>
        <taxon>Bacillati</taxon>
        <taxon>Actinomycetota</taxon>
        <taxon>Actinomycetes</taxon>
        <taxon>Actinomycetales</taxon>
        <taxon>Actinomycetaceae</taxon>
        <taxon>Schaalia</taxon>
    </lineage>
</organism>
<proteinExistence type="predicted"/>
<dbReference type="EMBL" id="CACRSM010000002">
    <property type="protein sequence ID" value="VYS78082.1"/>
    <property type="molecule type" value="Genomic_DNA"/>
</dbReference>
<protein>
    <submittedName>
        <fullName evidence="2">Uncharacterized protein</fullName>
    </submittedName>
</protein>
<accession>A0A6N2RB18</accession>
<keyword evidence="1" id="KW-0472">Membrane</keyword>
<name>A0A6N2RB18_9ACTO</name>
<keyword evidence="1" id="KW-0812">Transmembrane</keyword>
<keyword evidence="1" id="KW-1133">Transmembrane helix</keyword>
<feature type="transmembrane region" description="Helical" evidence="1">
    <location>
        <begin position="365"/>
        <end position="385"/>
    </location>
</feature>
<sequence length="395" mass="41672">MMTDTTWTRVEGMMIASQLDPDQVAHVLRESSVLAQLEWFEATPQLLGLNIAVENGRVATLAEGAQDAQAGITVSELASQLASHFKAEVRLGGEHIDALPQGDSPLADFLPEEVEESESGVRVVEIGRTPASSVPLLAALEGVDVADVELNNGYRALLAEIPEDKSGWNFGDLPLVSLAMTDGDLHLYLVTDDHLEHVLTHNWGMTTRIVTGSASVESVDPSVVDLVGDRPALREIAAHVPGADVEALLAAQDLNGVHAITAVVKALALPHGVVEFLQGSIEAGDVEGAVLHNARGISNAIGRSVDIMMTGNKEEDPSAIQKAYMAVVSDRPWILSALASIEAAAGAALLVSAVKAAKPRSGWKIFSGVFGGALLVDAFAELALARVMRAKFGRR</sequence>